<organism evidence="1 2">
    <name type="scientific">Francisella frigiditurris</name>
    <dbReference type="NCBI Taxonomy" id="1542390"/>
    <lineage>
        <taxon>Bacteria</taxon>
        <taxon>Pseudomonadati</taxon>
        <taxon>Pseudomonadota</taxon>
        <taxon>Gammaproteobacteria</taxon>
        <taxon>Thiotrichales</taxon>
        <taxon>Francisellaceae</taxon>
        <taxon>Francisella</taxon>
    </lineage>
</organism>
<proteinExistence type="predicted"/>
<reference evidence="2" key="1">
    <citation type="submission" date="2014-10" db="EMBL/GenBank/DDBJ databases">
        <authorList>
            <person name="Kuske C.R."/>
            <person name="Challacombe J.F."/>
            <person name="Daligault H.E."/>
            <person name="Davenport K.W."/>
            <person name="Johnson S.L."/>
            <person name="Siddaramappa S."/>
            <person name="Petersen J.M."/>
        </authorList>
    </citation>
    <scope>NUCLEOTIDE SEQUENCE [LARGE SCALE GENOMIC DNA]</scope>
    <source>
        <strain evidence="2">CA97-1460</strain>
    </source>
</reference>
<evidence type="ECO:0000313" key="1">
    <source>
        <dbReference type="EMBL" id="APC96845.1"/>
    </source>
</evidence>
<dbReference type="Proteomes" id="UP000182521">
    <property type="component" value="Chromosome"/>
</dbReference>
<gene>
    <name evidence="1" type="ORF">KX01_390</name>
</gene>
<dbReference type="KEGG" id="frc:KX01_390"/>
<sequence>MRMFKKGQFNIWTKMRNKSEAILINELFDVYCPKFI</sequence>
<keyword evidence="2" id="KW-1185">Reference proteome</keyword>
<evidence type="ECO:0000313" key="2">
    <source>
        <dbReference type="Proteomes" id="UP000182521"/>
    </source>
</evidence>
<accession>A0A1J0KSV4</accession>
<name>A0A1J0KSV4_9GAMM</name>
<dbReference type="EMBL" id="CP009654">
    <property type="protein sequence ID" value="APC96845.1"/>
    <property type="molecule type" value="Genomic_DNA"/>
</dbReference>
<dbReference type="STRING" id="1542390.KX01_390"/>
<dbReference type="AlphaFoldDB" id="A0A1J0KSV4"/>
<protein>
    <submittedName>
        <fullName evidence="1">Uncharacterized protein</fullName>
    </submittedName>
</protein>